<name>A0A3S1AW23_ELYCH</name>
<protein>
    <recommendedName>
        <fullName evidence="17">XPG N-terminal domain-containing protein</fullName>
    </recommendedName>
</protein>
<comment type="similarity">
    <text evidence="3">Belongs to the XPG/RAD2 endonuclease family. XPG subfamily.</text>
</comment>
<dbReference type="Proteomes" id="UP000271974">
    <property type="component" value="Unassembled WGS sequence"/>
</dbReference>
<evidence type="ECO:0008006" key="17">
    <source>
        <dbReference type="Google" id="ProtNLM"/>
    </source>
</evidence>
<dbReference type="PANTHER" id="PTHR16171">
    <property type="entry name" value="DNA REPAIR PROTEIN COMPLEMENTING XP-G CELLS-RELATED"/>
    <property type="match status" value="1"/>
</dbReference>
<accession>A0A3S1AW23</accession>
<dbReference type="PANTHER" id="PTHR16171:SF7">
    <property type="entry name" value="DNA REPAIR PROTEIN RAD2"/>
    <property type="match status" value="1"/>
</dbReference>
<evidence type="ECO:0000256" key="6">
    <source>
        <dbReference type="ARBA" id="ARBA00022759"/>
    </source>
</evidence>
<dbReference type="AlphaFoldDB" id="A0A3S1AW23"/>
<keyword evidence="5" id="KW-0479">Metal-binding</keyword>
<evidence type="ECO:0000256" key="5">
    <source>
        <dbReference type="ARBA" id="ARBA00022723"/>
    </source>
</evidence>
<dbReference type="InterPro" id="IPR006086">
    <property type="entry name" value="XPG-I_dom"/>
</dbReference>
<keyword evidence="9" id="KW-0460">Magnesium</keyword>
<organism evidence="15 16">
    <name type="scientific">Elysia chlorotica</name>
    <name type="common">Eastern emerald elysia</name>
    <name type="synonym">Sea slug</name>
    <dbReference type="NCBI Taxonomy" id="188477"/>
    <lineage>
        <taxon>Eukaryota</taxon>
        <taxon>Metazoa</taxon>
        <taxon>Spiralia</taxon>
        <taxon>Lophotrochozoa</taxon>
        <taxon>Mollusca</taxon>
        <taxon>Gastropoda</taxon>
        <taxon>Heterobranchia</taxon>
        <taxon>Euthyneura</taxon>
        <taxon>Panpulmonata</taxon>
        <taxon>Sacoglossa</taxon>
        <taxon>Placobranchoidea</taxon>
        <taxon>Plakobranchidae</taxon>
        <taxon>Elysia</taxon>
    </lineage>
</organism>
<dbReference type="Gene3D" id="3.40.50.1010">
    <property type="entry name" value="5'-nuclease"/>
    <property type="match status" value="1"/>
</dbReference>
<feature type="non-terminal residue" evidence="15">
    <location>
        <position position="252"/>
    </location>
</feature>
<dbReference type="SMART" id="SM00279">
    <property type="entry name" value="HhH2"/>
    <property type="match status" value="1"/>
</dbReference>
<dbReference type="Pfam" id="PF00867">
    <property type="entry name" value="XPG_I"/>
    <property type="match status" value="1"/>
</dbReference>
<dbReference type="SMART" id="SM00484">
    <property type="entry name" value="XPGI"/>
    <property type="match status" value="1"/>
</dbReference>
<evidence type="ECO:0000313" key="16">
    <source>
        <dbReference type="Proteomes" id="UP000271974"/>
    </source>
</evidence>
<evidence type="ECO:0000259" key="13">
    <source>
        <dbReference type="SMART" id="SM00484"/>
    </source>
</evidence>
<dbReference type="SUPFAM" id="SSF88723">
    <property type="entry name" value="PIN domain-like"/>
    <property type="match status" value="1"/>
</dbReference>
<dbReference type="GO" id="GO:0006289">
    <property type="term" value="P:nucleotide-excision repair"/>
    <property type="evidence" value="ECO:0007669"/>
    <property type="project" value="InterPro"/>
</dbReference>
<gene>
    <name evidence="15" type="ORF">EGW08_022420</name>
</gene>
<evidence type="ECO:0000256" key="3">
    <source>
        <dbReference type="ARBA" id="ARBA00005283"/>
    </source>
</evidence>
<dbReference type="InterPro" id="IPR006085">
    <property type="entry name" value="XPG_DNA_repair_N"/>
</dbReference>
<evidence type="ECO:0000256" key="9">
    <source>
        <dbReference type="ARBA" id="ARBA00022842"/>
    </source>
</evidence>
<dbReference type="EMBL" id="RQTK01001567">
    <property type="protein sequence ID" value="RUS69815.1"/>
    <property type="molecule type" value="Genomic_DNA"/>
</dbReference>
<dbReference type="PRINTS" id="PR00066">
    <property type="entry name" value="XRODRMPGMNTG"/>
</dbReference>
<sequence>MGVHGLWQLLQPAGRPVSLESLEGKVLAVDVSIWLHQTMKGMRDKDGHPLPNAHLQGLFSRVCKLLFYRIKPVFVFDGGVPVLKRKTLRDLSAMQDELESERSALILQQGRQNRMATSVTEQINLDAQELLRLFGIPFIVSPLEAEAQCSFLEAAALTEGTITDDSDFWLFGGQRMYKNFFNQNKHVEHCICPTGLSREQLINIALLCGSDYTEGLQGVGPVRALEIMAEFPGAGLEGLYKFRSVLERVREK</sequence>
<evidence type="ECO:0000256" key="2">
    <source>
        <dbReference type="ARBA" id="ARBA00004123"/>
    </source>
</evidence>
<keyword evidence="8" id="KW-0378">Hydrolase</keyword>
<dbReference type="STRING" id="188477.A0A3S1AW23"/>
<evidence type="ECO:0000256" key="11">
    <source>
        <dbReference type="ARBA" id="ARBA00023242"/>
    </source>
</evidence>
<dbReference type="InterPro" id="IPR001044">
    <property type="entry name" value="XPG/Rad2_eukaryotes"/>
</dbReference>
<feature type="domain" description="XPG-I" evidence="13">
    <location>
        <begin position="132"/>
        <end position="201"/>
    </location>
</feature>
<dbReference type="OrthoDB" id="2959108at2759"/>
<dbReference type="PRINTS" id="PR00853">
    <property type="entry name" value="XPGRADSUPER"/>
</dbReference>
<evidence type="ECO:0000259" key="14">
    <source>
        <dbReference type="SMART" id="SM00485"/>
    </source>
</evidence>
<evidence type="ECO:0000256" key="10">
    <source>
        <dbReference type="ARBA" id="ARBA00023204"/>
    </source>
</evidence>
<dbReference type="GO" id="GO:0005634">
    <property type="term" value="C:nucleus"/>
    <property type="evidence" value="ECO:0007669"/>
    <property type="project" value="UniProtKB-SubCell"/>
</dbReference>
<evidence type="ECO:0000256" key="4">
    <source>
        <dbReference type="ARBA" id="ARBA00022722"/>
    </source>
</evidence>
<evidence type="ECO:0000256" key="12">
    <source>
        <dbReference type="ARBA" id="ARBA00038112"/>
    </source>
</evidence>
<proteinExistence type="inferred from homology"/>
<evidence type="ECO:0000256" key="7">
    <source>
        <dbReference type="ARBA" id="ARBA00022763"/>
    </source>
</evidence>
<dbReference type="Gene3D" id="1.10.150.20">
    <property type="entry name" value="5' to 3' exonuclease, C-terminal subdomain"/>
    <property type="match status" value="1"/>
</dbReference>
<dbReference type="InterPro" id="IPR006084">
    <property type="entry name" value="XPG/Rad2"/>
</dbReference>
<dbReference type="PROSITE" id="PS00841">
    <property type="entry name" value="XPG_1"/>
    <property type="match status" value="1"/>
</dbReference>
<dbReference type="FunFam" id="1.10.150.20:FF:000030">
    <property type="entry name" value="Flap endonuclease GEN-like 1"/>
    <property type="match status" value="1"/>
</dbReference>
<dbReference type="SMART" id="SM00485">
    <property type="entry name" value="XPGN"/>
    <property type="match status" value="1"/>
</dbReference>
<dbReference type="Pfam" id="PF00752">
    <property type="entry name" value="XPG_N"/>
    <property type="match status" value="1"/>
</dbReference>
<comment type="subcellular location">
    <subcellularLocation>
        <location evidence="2">Nucleus</location>
    </subcellularLocation>
</comment>
<dbReference type="GO" id="GO:0017108">
    <property type="term" value="F:5'-flap endonuclease activity"/>
    <property type="evidence" value="ECO:0007669"/>
    <property type="project" value="UniProtKB-ARBA"/>
</dbReference>
<feature type="domain" description="XPG N-terminal" evidence="14">
    <location>
        <begin position="1"/>
        <end position="98"/>
    </location>
</feature>
<comment type="similarity">
    <text evidence="12">Belongs to the XPG/RAD2 endonuclease family. GEN subfamily.</text>
</comment>
<keyword evidence="7" id="KW-0227">DNA damage</keyword>
<dbReference type="GO" id="GO:0008821">
    <property type="term" value="F:crossover junction DNA endonuclease activity"/>
    <property type="evidence" value="ECO:0007669"/>
    <property type="project" value="UniProtKB-ARBA"/>
</dbReference>
<keyword evidence="11" id="KW-0539">Nucleus</keyword>
<dbReference type="GO" id="GO:0003697">
    <property type="term" value="F:single-stranded DNA binding"/>
    <property type="evidence" value="ECO:0007669"/>
    <property type="project" value="InterPro"/>
</dbReference>
<keyword evidence="4" id="KW-0540">Nuclease</keyword>
<dbReference type="InterPro" id="IPR019974">
    <property type="entry name" value="XPG_CS"/>
</dbReference>
<keyword evidence="10" id="KW-0234">DNA repair</keyword>
<comment type="cofactor">
    <cofactor evidence="1">
        <name>Mg(2+)</name>
        <dbReference type="ChEBI" id="CHEBI:18420"/>
    </cofactor>
</comment>
<dbReference type="InterPro" id="IPR029060">
    <property type="entry name" value="PIN-like_dom_sf"/>
</dbReference>
<evidence type="ECO:0000256" key="8">
    <source>
        <dbReference type="ARBA" id="ARBA00022801"/>
    </source>
</evidence>
<dbReference type="InterPro" id="IPR008918">
    <property type="entry name" value="HhH2"/>
</dbReference>
<dbReference type="GO" id="GO:0000400">
    <property type="term" value="F:four-way junction DNA binding"/>
    <property type="evidence" value="ECO:0007669"/>
    <property type="project" value="UniProtKB-ARBA"/>
</dbReference>
<evidence type="ECO:0000256" key="1">
    <source>
        <dbReference type="ARBA" id="ARBA00001946"/>
    </source>
</evidence>
<reference evidence="15 16" key="1">
    <citation type="submission" date="2019-01" db="EMBL/GenBank/DDBJ databases">
        <title>A draft genome assembly of the solar-powered sea slug Elysia chlorotica.</title>
        <authorList>
            <person name="Cai H."/>
            <person name="Li Q."/>
            <person name="Fang X."/>
            <person name="Li J."/>
            <person name="Curtis N.E."/>
            <person name="Altenburger A."/>
            <person name="Shibata T."/>
            <person name="Feng M."/>
            <person name="Maeda T."/>
            <person name="Schwartz J.A."/>
            <person name="Shigenobu S."/>
            <person name="Lundholm N."/>
            <person name="Nishiyama T."/>
            <person name="Yang H."/>
            <person name="Hasebe M."/>
            <person name="Li S."/>
            <person name="Pierce S.K."/>
            <person name="Wang J."/>
        </authorList>
    </citation>
    <scope>NUCLEOTIDE SEQUENCE [LARGE SCALE GENOMIC DNA]</scope>
    <source>
        <strain evidence="15">EC2010</strain>
        <tissue evidence="15">Whole organism of an adult</tissue>
    </source>
</reference>
<dbReference type="GO" id="GO:0046872">
    <property type="term" value="F:metal ion binding"/>
    <property type="evidence" value="ECO:0007669"/>
    <property type="project" value="UniProtKB-KW"/>
</dbReference>
<comment type="caution">
    <text evidence="15">The sequence shown here is derived from an EMBL/GenBank/DDBJ whole genome shotgun (WGS) entry which is preliminary data.</text>
</comment>
<keyword evidence="6" id="KW-0255">Endonuclease</keyword>
<dbReference type="CDD" id="cd09868">
    <property type="entry name" value="PIN_XPG_RAD2"/>
    <property type="match status" value="1"/>
</dbReference>
<evidence type="ECO:0000313" key="15">
    <source>
        <dbReference type="EMBL" id="RUS69815.1"/>
    </source>
</evidence>
<keyword evidence="16" id="KW-1185">Reference proteome</keyword>
<dbReference type="SUPFAM" id="SSF47807">
    <property type="entry name" value="5' to 3' exonuclease, C-terminal subdomain"/>
    <property type="match status" value="1"/>
</dbReference>
<dbReference type="InterPro" id="IPR036279">
    <property type="entry name" value="5-3_exonuclease_C_sf"/>
</dbReference>